<keyword evidence="4" id="KW-1185">Reference proteome</keyword>
<dbReference type="RefSeq" id="WP_345724910.1">
    <property type="nucleotide sequence ID" value="NZ_BAABRU010000045.1"/>
</dbReference>
<protein>
    <recommendedName>
        <fullName evidence="5">LppX_LprAFG lipoprotein</fullName>
    </recommendedName>
</protein>
<evidence type="ECO:0000313" key="3">
    <source>
        <dbReference type="EMBL" id="GAA5531352.1"/>
    </source>
</evidence>
<feature type="signal peptide" evidence="2">
    <location>
        <begin position="1"/>
        <end position="29"/>
    </location>
</feature>
<gene>
    <name evidence="3" type="ORF">Hgul01_05177</name>
</gene>
<name>A0ABP9X7J0_9CHLR</name>
<comment type="caution">
    <text evidence="3">The sequence shown here is derived from an EMBL/GenBank/DDBJ whole genome shotgun (WGS) entry which is preliminary data.</text>
</comment>
<evidence type="ECO:0008006" key="5">
    <source>
        <dbReference type="Google" id="ProtNLM"/>
    </source>
</evidence>
<evidence type="ECO:0000256" key="2">
    <source>
        <dbReference type="SAM" id="SignalP"/>
    </source>
</evidence>
<organism evidence="3 4">
    <name type="scientific">Herpetosiphon gulosus</name>
    <dbReference type="NCBI Taxonomy" id="1973496"/>
    <lineage>
        <taxon>Bacteria</taxon>
        <taxon>Bacillati</taxon>
        <taxon>Chloroflexota</taxon>
        <taxon>Chloroflexia</taxon>
        <taxon>Herpetosiphonales</taxon>
        <taxon>Herpetosiphonaceae</taxon>
        <taxon>Herpetosiphon</taxon>
    </lineage>
</organism>
<feature type="region of interest" description="Disordered" evidence="1">
    <location>
        <begin position="25"/>
        <end position="58"/>
    </location>
</feature>
<feature type="chain" id="PRO_5045196414" description="LppX_LprAFG lipoprotein" evidence="2">
    <location>
        <begin position="30"/>
        <end position="353"/>
    </location>
</feature>
<reference evidence="3 4" key="1">
    <citation type="submission" date="2024-02" db="EMBL/GenBank/DDBJ databases">
        <title>Herpetosiphon gulosus NBRC 112829.</title>
        <authorList>
            <person name="Ichikawa N."/>
            <person name="Katano-Makiyama Y."/>
            <person name="Hidaka K."/>
        </authorList>
    </citation>
    <scope>NUCLEOTIDE SEQUENCE [LARGE SCALE GENOMIC DNA]</scope>
    <source>
        <strain evidence="3 4">NBRC 112829</strain>
    </source>
</reference>
<sequence>MPSRYNRLVCGLLLGFVLSACGGSEPQQANPTPVAQREQTAEPEAANSAPATDNQASDLIDQLTDPQKTAEKLKTLQSYRLRTTTKINTKNTESSNESISETLEERINQPLAVHLEVKTNTPDPTNSTWLIDGSVYQVQDTGTEQICNATMLNDQMMEQTFDMARSFNGGMLNALAASFEPKLVAEAESINGMTAAHYQVESDMAGMIIKGDFWLTPEGILIKSTSSMDISSEGNSIITETTIELDQIDQIAPFAVPASCTQVNDTVMGGLPKLDDAQNLLMDESLMSYSTSMPIADVVAFYKTELANQGYTVSSIYENAEGTMLQAVNDSHTFNLTIGAAMNGLTGVLIQTQ</sequence>
<dbReference type="PROSITE" id="PS51257">
    <property type="entry name" value="PROKAR_LIPOPROTEIN"/>
    <property type="match status" value="1"/>
</dbReference>
<evidence type="ECO:0000256" key="1">
    <source>
        <dbReference type="SAM" id="MobiDB-lite"/>
    </source>
</evidence>
<dbReference type="Proteomes" id="UP001428290">
    <property type="component" value="Unassembled WGS sequence"/>
</dbReference>
<keyword evidence="2" id="KW-0732">Signal</keyword>
<proteinExistence type="predicted"/>
<dbReference type="EMBL" id="BAABRU010000045">
    <property type="protein sequence ID" value="GAA5531352.1"/>
    <property type="molecule type" value="Genomic_DNA"/>
</dbReference>
<accession>A0ABP9X7J0</accession>
<evidence type="ECO:0000313" key="4">
    <source>
        <dbReference type="Proteomes" id="UP001428290"/>
    </source>
</evidence>